<gene>
    <name evidence="1" type="ORF">SCOCK_620038</name>
</gene>
<accession>A0A9W4GV80</accession>
<evidence type="ECO:0000313" key="2">
    <source>
        <dbReference type="Proteomes" id="UP001152519"/>
    </source>
</evidence>
<proteinExistence type="predicted"/>
<keyword evidence="2" id="KW-1185">Reference proteome</keyword>
<protein>
    <submittedName>
        <fullName evidence="1">Uncharacterized protein</fullName>
    </submittedName>
</protein>
<dbReference type="AlphaFoldDB" id="A0A9W4GV80"/>
<dbReference type="EMBL" id="CAJSLV010000095">
    <property type="protein sequence ID" value="CAG6398051.1"/>
    <property type="molecule type" value="Genomic_DNA"/>
</dbReference>
<reference evidence="1" key="1">
    <citation type="submission" date="2021-05" db="EMBL/GenBank/DDBJ databases">
        <authorList>
            <person name="Arsene-Ploetze F."/>
        </authorList>
    </citation>
    <scope>NUCLEOTIDE SEQUENCE</scope>
    <source>
        <strain evidence="1">DSM 42138</strain>
    </source>
</reference>
<comment type="caution">
    <text evidence="1">The sequence shown here is derived from an EMBL/GenBank/DDBJ whole genome shotgun (WGS) entry which is preliminary data.</text>
</comment>
<sequence>MVHVAPGAPVHRRSAVPAASLLLRKSRPKVDNLLIGNRTRVLGDSIPAPRGGYLNARMTDNSAFRVVLRGVR</sequence>
<evidence type="ECO:0000313" key="1">
    <source>
        <dbReference type="EMBL" id="CAG6398051.1"/>
    </source>
</evidence>
<name>A0A9W4GV80_9ACTN</name>
<organism evidence="1 2">
    <name type="scientific">Actinacidiphila cocklensis</name>
    <dbReference type="NCBI Taxonomy" id="887465"/>
    <lineage>
        <taxon>Bacteria</taxon>
        <taxon>Bacillati</taxon>
        <taxon>Actinomycetota</taxon>
        <taxon>Actinomycetes</taxon>
        <taxon>Kitasatosporales</taxon>
        <taxon>Streptomycetaceae</taxon>
        <taxon>Actinacidiphila</taxon>
    </lineage>
</organism>
<dbReference type="Proteomes" id="UP001152519">
    <property type="component" value="Unassembled WGS sequence"/>
</dbReference>